<reference evidence="6 7" key="2">
    <citation type="journal article" date="2022" name="Mar. Drugs">
        <title>Bioassay-Guided Fractionation Leads to the Detection of Cholic Acid Generated by the Rare Thalassomonas sp.</title>
        <authorList>
            <person name="Pheiffer F."/>
            <person name="Schneider Y.K."/>
            <person name="Hansen E.H."/>
            <person name="Andersen J.H."/>
            <person name="Isaksson J."/>
            <person name="Busche T."/>
            <person name="R C."/>
            <person name="Kalinowski J."/>
            <person name="Zyl L.V."/>
            <person name="Trindade M."/>
        </authorList>
    </citation>
    <scope>NUCLEOTIDE SEQUENCE [LARGE SCALE GENOMIC DNA]</scope>
    <source>
        <strain evidence="6 7">A5K-106</strain>
    </source>
</reference>
<dbReference type="HAMAP" id="MF_01092">
    <property type="entry name" value="ZapD"/>
    <property type="match status" value="1"/>
</dbReference>
<name>A0AAF0C318_9GAMM</name>
<reference evidence="6 7" key="1">
    <citation type="journal article" date="2015" name="Genome Announc.">
        <title>Draft Genome Sequences of Marine Isolates of Thalassomonas viridans and Thalassomonas actiniarum.</title>
        <authorList>
            <person name="Olonade I."/>
            <person name="van Zyl L.J."/>
            <person name="Trindade M."/>
        </authorList>
    </citation>
    <scope>NUCLEOTIDE SEQUENCE [LARGE SCALE GENOMIC DNA]</scope>
    <source>
        <strain evidence="6 7">A5K-106</strain>
    </source>
</reference>
<dbReference type="AlphaFoldDB" id="A0AAF0C318"/>
<dbReference type="PANTHER" id="PTHR39455:SF1">
    <property type="entry name" value="CELL DIVISION PROTEIN ZAPD"/>
    <property type="match status" value="1"/>
</dbReference>
<evidence type="ECO:0000256" key="4">
    <source>
        <dbReference type="ARBA" id="ARBA00023306"/>
    </source>
</evidence>
<organism evidence="6 7">
    <name type="scientific">Thalassomonas actiniarum</name>
    <dbReference type="NCBI Taxonomy" id="485447"/>
    <lineage>
        <taxon>Bacteria</taxon>
        <taxon>Pseudomonadati</taxon>
        <taxon>Pseudomonadota</taxon>
        <taxon>Gammaproteobacteria</taxon>
        <taxon>Alteromonadales</taxon>
        <taxon>Colwelliaceae</taxon>
        <taxon>Thalassomonas</taxon>
    </lineage>
</organism>
<protein>
    <recommendedName>
        <fullName evidence="5">Cell division protein ZapD</fullName>
    </recommendedName>
    <alternativeName>
        <fullName evidence="5">Z ring-associated protein D</fullName>
    </alternativeName>
</protein>
<dbReference type="Proteomes" id="UP000032568">
    <property type="component" value="Chromosome"/>
</dbReference>
<sequence length="249" mass="28730">MTTVLYEHPLNERIRNYLKLEQLFAQASLCHLQNNIQTGHQVFFNALFAIIDTLERNDIRGDLIKDLEKLEHNLGKWLDAPNIDISAIEVNLQQTKGLISQLKVTPPLWCQLKDDKLLSSIKQRFAIQGGSSSFDLPQLQFWLHQPVEKIQLDTEYWLSLLTQIISALDLVLKFIRQRAAFEEIISENGFYQANGEGLLLLRIKVPQSADYFPTVSGNKFRYSIRFMLPCEEAGRRYSNQSTAFQLARC</sequence>
<dbReference type="NCBIfam" id="NF003655">
    <property type="entry name" value="PRK05287.1-3"/>
    <property type="match status" value="1"/>
</dbReference>
<dbReference type="GO" id="GO:0000917">
    <property type="term" value="P:division septum assembly"/>
    <property type="evidence" value="ECO:0007669"/>
    <property type="project" value="UniProtKB-KW"/>
</dbReference>
<evidence type="ECO:0000313" key="6">
    <source>
        <dbReference type="EMBL" id="WDD98440.1"/>
    </source>
</evidence>
<keyword evidence="7" id="KW-1185">Reference proteome</keyword>
<comment type="subcellular location">
    <subcellularLocation>
        <location evidence="5">Cytoplasm</location>
    </subcellularLocation>
    <text evidence="5">Localizes to mid-cell in an FtsZ-dependent manner.</text>
</comment>
<evidence type="ECO:0000256" key="3">
    <source>
        <dbReference type="ARBA" id="ARBA00023210"/>
    </source>
</evidence>
<comment type="similarity">
    <text evidence="5">Belongs to the ZapD family.</text>
</comment>
<evidence type="ECO:0000256" key="1">
    <source>
        <dbReference type="ARBA" id="ARBA00022490"/>
    </source>
</evidence>
<evidence type="ECO:0000313" key="7">
    <source>
        <dbReference type="Proteomes" id="UP000032568"/>
    </source>
</evidence>
<dbReference type="Gene3D" id="1.10.3900.10">
    <property type="entry name" value="YacF-like"/>
    <property type="match status" value="1"/>
</dbReference>
<accession>A0AAF0C318</accession>
<comment type="subunit">
    <text evidence="5">Interacts with FtsZ.</text>
</comment>
<dbReference type="InterPro" id="IPR009777">
    <property type="entry name" value="ZapD"/>
</dbReference>
<dbReference type="KEGG" id="tact:SG35_024795"/>
<keyword evidence="4 5" id="KW-0131">Cell cycle</keyword>
<keyword evidence="3 5" id="KW-0717">Septation</keyword>
<dbReference type="GO" id="GO:0005737">
    <property type="term" value="C:cytoplasm"/>
    <property type="evidence" value="ECO:0007669"/>
    <property type="project" value="UniProtKB-SubCell"/>
</dbReference>
<dbReference type="Pfam" id="PF07072">
    <property type="entry name" value="ZapD"/>
    <property type="match status" value="1"/>
</dbReference>
<keyword evidence="1 5" id="KW-0963">Cytoplasm</keyword>
<gene>
    <name evidence="5 6" type="primary">zapD</name>
    <name evidence="6" type="ORF">SG35_024795</name>
</gene>
<dbReference type="GO" id="GO:0032153">
    <property type="term" value="C:cell division site"/>
    <property type="evidence" value="ECO:0007669"/>
    <property type="project" value="TreeGrafter"/>
</dbReference>
<dbReference type="InterPro" id="IPR027462">
    <property type="entry name" value="ZapD_C"/>
</dbReference>
<evidence type="ECO:0000256" key="2">
    <source>
        <dbReference type="ARBA" id="ARBA00022618"/>
    </source>
</evidence>
<comment type="function">
    <text evidence="5">Cell division factor that enhances FtsZ-ring assembly. Directly interacts with FtsZ and promotes bundling of FtsZ protofilaments, with a reduction in FtsZ GTPase activity.</text>
</comment>
<dbReference type="InterPro" id="IPR036268">
    <property type="entry name" value="ZapD_sf"/>
</dbReference>
<proteinExistence type="inferred from homology"/>
<dbReference type="Gene3D" id="2.60.440.10">
    <property type="entry name" value="YacF-like domains"/>
    <property type="match status" value="1"/>
</dbReference>
<dbReference type="RefSeq" id="WP_044835941.1">
    <property type="nucleotide sequence ID" value="NZ_CP059735.1"/>
</dbReference>
<dbReference type="EMBL" id="CP059735">
    <property type="protein sequence ID" value="WDD98440.1"/>
    <property type="molecule type" value="Genomic_DNA"/>
</dbReference>
<keyword evidence="2 5" id="KW-0132">Cell division</keyword>
<evidence type="ECO:0000256" key="5">
    <source>
        <dbReference type="HAMAP-Rule" id="MF_01092"/>
    </source>
</evidence>
<dbReference type="GO" id="GO:0043093">
    <property type="term" value="P:FtsZ-dependent cytokinesis"/>
    <property type="evidence" value="ECO:0007669"/>
    <property type="project" value="UniProtKB-UniRule"/>
</dbReference>
<dbReference type="PANTHER" id="PTHR39455">
    <property type="entry name" value="CELL DIVISION PROTEIN ZAPD"/>
    <property type="match status" value="1"/>
</dbReference>
<dbReference type="SUPFAM" id="SSF160950">
    <property type="entry name" value="YacF-like"/>
    <property type="match status" value="1"/>
</dbReference>